<dbReference type="Pfam" id="PF06161">
    <property type="entry name" value="DUF975"/>
    <property type="match status" value="1"/>
</dbReference>
<feature type="transmembrane region" description="Helical" evidence="1">
    <location>
        <begin position="48"/>
        <end position="73"/>
    </location>
</feature>
<keyword evidence="1" id="KW-1133">Transmembrane helix</keyword>
<name>A0A1M4ZNZ5_9CLOT</name>
<dbReference type="Proteomes" id="UP000184423">
    <property type="component" value="Unassembled WGS sequence"/>
</dbReference>
<evidence type="ECO:0000313" key="3">
    <source>
        <dbReference type="Proteomes" id="UP000184423"/>
    </source>
</evidence>
<dbReference type="InterPro" id="IPR010380">
    <property type="entry name" value="DUF975"/>
</dbReference>
<dbReference type="EMBL" id="FQVG01000041">
    <property type="protein sequence ID" value="SHF19711.1"/>
    <property type="molecule type" value="Genomic_DNA"/>
</dbReference>
<proteinExistence type="predicted"/>
<keyword evidence="1" id="KW-0812">Transmembrane</keyword>
<organism evidence="2 3">
    <name type="scientific">Caloramator proteoclasticus DSM 10124</name>
    <dbReference type="NCBI Taxonomy" id="1121262"/>
    <lineage>
        <taxon>Bacteria</taxon>
        <taxon>Bacillati</taxon>
        <taxon>Bacillota</taxon>
        <taxon>Clostridia</taxon>
        <taxon>Eubacteriales</taxon>
        <taxon>Clostridiaceae</taxon>
        <taxon>Caloramator</taxon>
    </lineage>
</organism>
<feature type="transmembrane region" description="Helical" evidence="1">
    <location>
        <begin position="24"/>
        <end position="42"/>
    </location>
</feature>
<dbReference type="PANTHER" id="PTHR40076">
    <property type="entry name" value="MEMBRANE PROTEIN-RELATED"/>
    <property type="match status" value="1"/>
</dbReference>
<gene>
    <name evidence="2" type="ORF">SAMN02746091_01976</name>
</gene>
<dbReference type="AlphaFoldDB" id="A0A1M4ZNZ5"/>
<reference evidence="3" key="1">
    <citation type="submission" date="2016-11" db="EMBL/GenBank/DDBJ databases">
        <authorList>
            <person name="Varghese N."/>
            <person name="Submissions S."/>
        </authorList>
    </citation>
    <scope>NUCLEOTIDE SEQUENCE [LARGE SCALE GENOMIC DNA]</scope>
    <source>
        <strain evidence="3">DSM 10124</strain>
    </source>
</reference>
<evidence type="ECO:0000313" key="2">
    <source>
        <dbReference type="EMBL" id="SHF19711.1"/>
    </source>
</evidence>
<dbReference type="PANTHER" id="PTHR40076:SF1">
    <property type="entry name" value="MEMBRANE PROTEIN"/>
    <property type="match status" value="1"/>
</dbReference>
<feature type="transmembrane region" description="Helical" evidence="1">
    <location>
        <begin position="94"/>
        <end position="122"/>
    </location>
</feature>
<protein>
    <submittedName>
        <fullName evidence="2">Uncharacterized membrane protein</fullName>
    </submittedName>
</protein>
<keyword evidence="1" id="KW-0472">Membrane</keyword>
<sequence length="206" mass="23065">MNVNYSLIKSNAELKFDARQRLKGNWGMAILVCFLGSLLPGIPGAIPYIGWIFGLLIGGPFALGLASSFLRLVRNQPLELENLFDGFKNFATAFLAQLLMSIFIFLWSLLLIIPGIIAAYSYSLTFYIIKDNPEIGAMEALRRSKQMMKGFKGKLFLLQLSFIGWALLCILTLGIGFLWLAPYIKTAEAQFYENLKQAYEANSLAE</sequence>
<evidence type="ECO:0000256" key="1">
    <source>
        <dbReference type="SAM" id="Phobius"/>
    </source>
</evidence>
<feature type="transmembrane region" description="Helical" evidence="1">
    <location>
        <begin position="156"/>
        <end position="181"/>
    </location>
</feature>
<accession>A0A1M4ZNZ5</accession>
<dbReference type="RefSeq" id="WP_073249395.1">
    <property type="nucleotide sequence ID" value="NZ_FQVG01000041.1"/>
</dbReference>
<keyword evidence="3" id="KW-1185">Reference proteome</keyword>